<proteinExistence type="predicted"/>
<evidence type="ECO:0000313" key="2">
    <source>
        <dbReference type="EMBL" id="GAA0411467.1"/>
    </source>
</evidence>
<keyword evidence="1" id="KW-0472">Membrane</keyword>
<accession>A0ABN0YUQ2</accession>
<protein>
    <submittedName>
        <fullName evidence="2">DUF1453 family protein</fullName>
    </submittedName>
</protein>
<name>A0ABN0YUQ2_9ACTN</name>
<keyword evidence="3" id="KW-1185">Reference proteome</keyword>
<keyword evidence="1" id="KW-1133">Transmembrane helix</keyword>
<reference evidence="2 3" key="1">
    <citation type="journal article" date="2019" name="Int. J. Syst. Evol. Microbiol.">
        <title>The Global Catalogue of Microorganisms (GCM) 10K type strain sequencing project: providing services to taxonomists for standard genome sequencing and annotation.</title>
        <authorList>
            <consortium name="The Broad Institute Genomics Platform"/>
            <consortium name="The Broad Institute Genome Sequencing Center for Infectious Disease"/>
            <person name="Wu L."/>
            <person name="Ma J."/>
        </authorList>
    </citation>
    <scope>NUCLEOTIDE SEQUENCE [LARGE SCALE GENOMIC DNA]</scope>
    <source>
        <strain evidence="2 3">JCM 4788</strain>
    </source>
</reference>
<feature type="transmembrane region" description="Helical" evidence="1">
    <location>
        <begin position="58"/>
        <end position="80"/>
    </location>
</feature>
<feature type="transmembrane region" description="Helical" evidence="1">
    <location>
        <begin position="101"/>
        <end position="121"/>
    </location>
</feature>
<organism evidence="2 3">
    <name type="scientific">Streptomyces luteireticuli</name>
    <dbReference type="NCBI Taxonomy" id="173858"/>
    <lineage>
        <taxon>Bacteria</taxon>
        <taxon>Bacillati</taxon>
        <taxon>Actinomycetota</taxon>
        <taxon>Actinomycetes</taxon>
        <taxon>Kitasatosporales</taxon>
        <taxon>Streptomycetaceae</taxon>
        <taxon>Streptomyces</taxon>
    </lineage>
</organism>
<evidence type="ECO:0000256" key="1">
    <source>
        <dbReference type="SAM" id="Phobius"/>
    </source>
</evidence>
<dbReference type="EMBL" id="BAAABX010000041">
    <property type="protein sequence ID" value="GAA0411467.1"/>
    <property type="molecule type" value="Genomic_DNA"/>
</dbReference>
<comment type="caution">
    <text evidence="2">The sequence shown here is derived from an EMBL/GenBank/DDBJ whole genome shotgun (WGS) entry which is preliminary data.</text>
</comment>
<dbReference type="Proteomes" id="UP001500879">
    <property type="component" value="Unassembled WGS sequence"/>
</dbReference>
<feature type="transmembrane region" description="Helical" evidence="1">
    <location>
        <begin position="6"/>
        <end position="22"/>
    </location>
</feature>
<evidence type="ECO:0000313" key="3">
    <source>
        <dbReference type="Proteomes" id="UP001500879"/>
    </source>
</evidence>
<sequence>MSGPVNVLVVVALVALVVVRQMKPQKVVPGSRRWWVVPAVLVVVALREPGLVDAGHRATSVGLLAAGTLLGIGTGVAWAWTTRIWTDDTGAVWARGTKATGAVWAGGMVLRLGLIGIGVLLGVHQGAAGAMLTVAAMLSARSVVLLHRAGRLVPSYGVVAGG</sequence>
<dbReference type="RefSeq" id="WP_344025357.1">
    <property type="nucleotide sequence ID" value="NZ_BAAABX010000041.1"/>
</dbReference>
<keyword evidence="1" id="KW-0812">Transmembrane</keyword>
<feature type="transmembrane region" description="Helical" evidence="1">
    <location>
        <begin position="127"/>
        <end position="146"/>
    </location>
</feature>
<gene>
    <name evidence="2" type="ORF">GCM10010357_35710</name>
</gene>